<dbReference type="Pfam" id="PF10437">
    <property type="entry name" value="Lip_prot_lig_C"/>
    <property type="match status" value="1"/>
</dbReference>
<dbReference type="GO" id="GO:0016979">
    <property type="term" value="F:lipoate-protein ligase activity"/>
    <property type="evidence" value="ECO:0007669"/>
    <property type="project" value="UniProtKB-EC"/>
</dbReference>
<feature type="domain" description="BPL/LPL catalytic" evidence="8">
    <location>
        <begin position="4"/>
        <end position="191"/>
    </location>
</feature>
<evidence type="ECO:0000256" key="1">
    <source>
        <dbReference type="ARBA" id="ARBA00005085"/>
    </source>
</evidence>
<protein>
    <recommendedName>
        <fullName evidence="3">lipoate--protein ligase</fullName>
        <ecNumber evidence="3">6.3.1.20</ecNumber>
    </recommendedName>
</protein>
<evidence type="ECO:0000313" key="9">
    <source>
        <dbReference type="EMBL" id="MPM17714.1"/>
    </source>
</evidence>
<dbReference type="PROSITE" id="PS51733">
    <property type="entry name" value="BPL_LPL_CATALYTIC"/>
    <property type="match status" value="1"/>
</dbReference>
<dbReference type="InterPro" id="IPR004143">
    <property type="entry name" value="BPL_LPL_catalytic"/>
</dbReference>
<keyword evidence="6" id="KW-0067">ATP-binding</keyword>
<keyword evidence="5" id="KW-0547">Nucleotide-binding</keyword>
<comment type="pathway">
    <text evidence="1">Protein modification; protein lipoylation via exogenous pathway; protein N(6)-(lipoyl)lysine from lipoate: step 2/2.</text>
</comment>
<dbReference type="Pfam" id="PF21948">
    <property type="entry name" value="LplA-B_cat"/>
    <property type="match status" value="1"/>
</dbReference>
<dbReference type="Gene3D" id="3.30.930.10">
    <property type="entry name" value="Bira Bifunctional Protein, Domain 2"/>
    <property type="match status" value="1"/>
</dbReference>
<dbReference type="InterPro" id="IPR045864">
    <property type="entry name" value="aa-tRNA-synth_II/BPL/LPL"/>
</dbReference>
<gene>
    <name evidence="9" type="primary">lplJ_9</name>
    <name evidence="9" type="ORF">SDC9_64111</name>
</gene>
<comment type="pathway">
    <text evidence="2">Protein modification; protein lipoylation via exogenous pathway; protein N(6)-(lipoyl)lysine from lipoate: step 1/2.</text>
</comment>
<accession>A0A644XUC2</accession>
<dbReference type="AlphaFoldDB" id="A0A644XUC2"/>
<organism evidence="9">
    <name type="scientific">bioreactor metagenome</name>
    <dbReference type="NCBI Taxonomy" id="1076179"/>
    <lineage>
        <taxon>unclassified sequences</taxon>
        <taxon>metagenomes</taxon>
        <taxon>ecological metagenomes</taxon>
    </lineage>
</organism>
<dbReference type="GO" id="GO:0009249">
    <property type="term" value="P:protein lipoylation"/>
    <property type="evidence" value="ECO:0007669"/>
    <property type="project" value="InterPro"/>
</dbReference>
<dbReference type="Gene3D" id="3.30.390.50">
    <property type="entry name" value="CO dehydrogenase flavoprotein, C-terminal domain"/>
    <property type="match status" value="1"/>
</dbReference>
<evidence type="ECO:0000259" key="8">
    <source>
        <dbReference type="PROSITE" id="PS51733"/>
    </source>
</evidence>
<sequence length="307" mass="34202">MARRTVGDYLLLWQNDNTIVIGQNQNAEAEINRAFVEEHHIHVIRRTTGGGAVYHDLGNLNYSFITDAGNAERLAMERFTKPVVAALKGLGLNAEASGRNDILVEGRKVSGTAQRLMKGRILHHGTLLFDANPGMVAGALNADPAKFQSKGAKSVQSRIGNIREFLPEKMSMTDFWNYLKTALAGGGLTADSLTQEELAAVEKLKRTKYDTWEWNFGRSPRYDFTDKRRFDSGTLEPRIAVEKGCITDIVFYGDFLSVCSLDELTEALKGCAFRREDVAAVLDRFTLAELFGGIRKDEILDTMFRAE</sequence>
<reference evidence="9" key="1">
    <citation type="submission" date="2019-08" db="EMBL/GenBank/DDBJ databases">
        <authorList>
            <person name="Kucharzyk K."/>
            <person name="Murdoch R.W."/>
            <person name="Higgins S."/>
            <person name="Loffler F."/>
        </authorList>
    </citation>
    <scope>NUCLEOTIDE SEQUENCE</scope>
</reference>
<dbReference type="PANTHER" id="PTHR12561">
    <property type="entry name" value="LIPOATE-PROTEIN LIGASE"/>
    <property type="match status" value="1"/>
</dbReference>
<evidence type="ECO:0000256" key="7">
    <source>
        <dbReference type="ARBA" id="ARBA00048037"/>
    </source>
</evidence>
<evidence type="ECO:0000256" key="3">
    <source>
        <dbReference type="ARBA" id="ARBA00012367"/>
    </source>
</evidence>
<dbReference type="GO" id="GO:0005524">
    <property type="term" value="F:ATP binding"/>
    <property type="evidence" value="ECO:0007669"/>
    <property type="project" value="UniProtKB-KW"/>
</dbReference>
<dbReference type="GO" id="GO:0005737">
    <property type="term" value="C:cytoplasm"/>
    <property type="evidence" value="ECO:0007669"/>
    <property type="project" value="TreeGrafter"/>
</dbReference>
<evidence type="ECO:0000256" key="4">
    <source>
        <dbReference type="ARBA" id="ARBA00022598"/>
    </source>
</evidence>
<dbReference type="NCBIfam" id="TIGR00545">
    <property type="entry name" value="lipoyltrans"/>
    <property type="match status" value="1"/>
</dbReference>
<dbReference type="PANTHER" id="PTHR12561:SF3">
    <property type="entry name" value="LIPOYLTRANSFERASE 1, MITOCHONDRIAL"/>
    <property type="match status" value="1"/>
</dbReference>
<dbReference type="UniPathway" id="UPA00537">
    <property type="reaction ID" value="UER00594"/>
</dbReference>
<dbReference type="EC" id="6.3.1.20" evidence="3"/>
<evidence type="ECO:0000256" key="6">
    <source>
        <dbReference type="ARBA" id="ARBA00022840"/>
    </source>
</evidence>
<evidence type="ECO:0000256" key="5">
    <source>
        <dbReference type="ARBA" id="ARBA00022741"/>
    </source>
</evidence>
<proteinExistence type="predicted"/>
<comment type="caution">
    <text evidence="9">The sequence shown here is derived from an EMBL/GenBank/DDBJ whole genome shotgun (WGS) entry which is preliminary data.</text>
</comment>
<dbReference type="EMBL" id="VSSQ01002848">
    <property type="protein sequence ID" value="MPM17714.1"/>
    <property type="molecule type" value="Genomic_DNA"/>
</dbReference>
<keyword evidence="4 9" id="KW-0436">Ligase</keyword>
<comment type="catalytic activity">
    <reaction evidence="7">
        <text>L-lysyl-[lipoyl-carrier protein] + (R)-lipoate + ATP = N(6)-[(R)-lipoyl]-L-lysyl-[lipoyl-carrier protein] + AMP + diphosphate + H(+)</text>
        <dbReference type="Rhea" id="RHEA:49288"/>
        <dbReference type="Rhea" id="RHEA-COMP:10500"/>
        <dbReference type="Rhea" id="RHEA-COMP:10502"/>
        <dbReference type="ChEBI" id="CHEBI:15378"/>
        <dbReference type="ChEBI" id="CHEBI:29969"/>
        <dbReference type="ChEBI" id="CHEBI:30616"/>
        <dbReference type="ChEBI" id="CHEBI:33019"/>
        <dbReference type="ChEBI" id="CHEBI:83088"/>
        <dbReference type="ChEBI" id="CHEBI:83099"/>
        <dbReference type="ChEBI" id="CHEBI:456215"/>
        <dbReference type="EC" id="6.3.1.20"/>
    </reaction>
</comment>
<dbReference type="SUPFAM" id="SSF82649">
    <property type="entry name" value="SufE/NifU"/>
    <property type="match status" value="1"/>
</dbReference>
<dbReference type="InterPro" id="IPR004562">
    <property type="entry name" value="LipoylTrfase_LipoateP_Ligase"/>
</dbReference>
<dbReference type="SUPFAM" id="SSF55681">
    <property type="entry name" value="Class II aaRS and biotin synthetases"/>
    <property type="match status" value="1"/>
</dbReference>
<name>A0A644XUC2_9ZZZZ</name>
<evidence type="ECO:0000256" key="2">
    <source>
        <dbReference type="ARBA" id="ARBA00005124"/>
    </source>
</evidence>
<dbReference type="GO" id="GO:0017118">
    <property type="term" value="F:lipoyltransferase activity"/>
    <property type="evidence" value="ECO:0007669"/>
    <property type="project" value="TreeGrafter"/>
</dbReference>
<dbReference type="CDD" id="cd16443">
    <property type="entry name" value="LplA"/>
    <property type="match status" value="1"/>
</dbReference>
<dbReference type="InterPro" id="IPR019491">
    <property type="entry name" value="Lipoate_protein_ligase_C"/>
</dbReference>